<dbReference type="RefSeq" id="WP_073070603.1">
    <property type="nucleotide sequence ID" value="NZ_MPPI01000008.1"/>
</dbReference>
<proteinExistence type="predicted"/>
<feature type="domain" description="DUF1868" evidence="1">
    <location>
        <begin position="43"/>
        <end position="106"/>
    </location>
</feature>
<dbReference type="OrthoDB" id="457015at2"/>
<dbReference type="EMBL" id="PVWG01000004">
    <property type="protein sequence ID" value="PSB20883.1"/>
    <property type="molecule type" value="Genomic_DNA"/>
</dbReference>
<evidence type="ECO:0000313" key="2">
    <source>
        <dbReference type="EMBL" id="PSB20883.1"/>
    </source>
</evidence>
<reference evidence="2 3" key="2">
    <citation type="submission" date="2018-03" db="EMBL/GenBank/DDBJ databases">
        <title>The ancient ancestry and fast evolution of plastids.</title>
        <authorList>
            <person name="Moore K.R."/>
            <person name="Magnabosco C."/>
            <person name="Momper L."/>
            <person name="Gold D.A."/>
            <person name="Bosak T."/>
            <person name="Fournier G.P."/>
        </authorList>
    </citation>
    <scope>NUCLEOTIDE SEQUENCE [LARGE SCALE GENOMIC DNA]</scope>
    <source>
        <strain evidence="2 3">ULC007</strain>
    </source>
</reference>
<dbReference type="SUPFAM" id="SSF55144">
    <property type="entry name" value="LigT-like"/>
    <property type="match status" value="1"/>
</dbReference>
<dbReference type="Pfam" id="PF08975">
    <property type="entry name" value="2H-phosphodiest"/>
    <property type="match status" value="1"/>
</dbReference>
<gene>
    <name evidence="2" type="ORF">C7B65_05590</name>
</gene>
<dbReference type="InterPro" id="IPR009097">
    <property type="entry name" value="Cyclic_Pdiesterase"/>
</dbReference>
<dbReference type="STRING" id="1920490.GCA_001895925_03496"/>
<organism evidence="2 3">
    <name type="scientific">Phormidesmis priestleyi ULC007</name>
    <dbReference type="NCBI Taxonomy" id="1920490"/>
    <lineage>
        <taxon>Bacteria</taxon>
        <taxon>Bacillati</taxon>
        <taxon>Cyanobacteriota</taxon>
        <taxon>Cyanophyceae</taxon>
        <taxon>Leptolyngbyales</taxon>
        <taxon>Leptolyngbyaceae</taxon>
        <taxon>Phormidesmis</taxon>
    </lineage>
</organism>
<dbReference type="AlphaFoldDB" id="A0A2T1DK87"/>
<protein>
    <submittedName>
        <fullName evidence="2">DUF1868 domain-containing protein</fullName>
    </submittedName>
</protein>
<comment type="caution">
    <text evidence="2">The sequence shown here is derived from an EMBL/GenBank/DDBJ whole genome shotgun (WGS) entry which is preliminary data.</text>
</comment>
<dbReference type="InterPro" id="IPR015069">
    <property type="entry name" value="2H-PEstase_DUF1868"/>
</dbReference>
<evidence type="ECO:0000259" key="1">
    <source>
        <dbReference type="Pfam" id="PF08975"/>
    </source>
</evidence>
<sequence>MDENYQTYLNRVMRMTLPDTYRSQVQHIQESPKFQHHPDHGWQTTEFPGYSVVTPCGAADHENAALYDRLTTFQAQLVQQLGENLLLPVPPKSFHMTLADLIWDSAYRHASENPDFETQLRDRMAISFKQSQPLSQNKPLRFQALGLMVMPRAIALCLAPTDEESYERALKLRRAIYQNPEVIAIGIEQQYYFTPHITLGYFGDVSAAANPDRRGQTLDELNQQWVDGQPQAFCVYRAELHKFDNMAHYYRESDWATFKF</sequence>
<dbReference type="Gene3D" id="3.90.1140.10">
    <property type="entry name" value="Cyclic phosphodiesterase"/>
    <property type="match status" value="1"/>
</dbReference>
<reference evidence="2 3" key="1">
    <citation type="submission" date="2018-02" db="EMBL/GenBank/DDBJ databases">
        <authorList>
            <person name="Cohen D.B."/>
            <person name="Kent A.D."/>
        </authorList>
    </citation>
    <scope>NUCLEOTIDE SEQUENCE [LARGE SCALE GENOMIC DNA]</scope>
    <source>
        <strain evidence="2 3">ULC007</strain>
    </source>
</reference>
<accession>A0A2T1DK87</accession>
<evidence type="ECO:0000313" key="3">
    <source>
        <dbReference type="Proteomes" id="UP000238634"/>
    </source>
</evidence>
<dbReference type="Proteomes" id="UP000238634">
    <property type="component" value="Unassembled WGS sequence"/>
</dbReference>
<name>A0A2T1DK87_9CYAN</name>
<keyword evidence="3" id="KW-1185">Reference proteome</keyword>